<comment type="caution">
    <text evidence="1">The sequence shown here is derived from an EMBL/GenBank/DDBJ whole genome shotgun (WGS) entry which is preliminary data.</text>
</comment>
<evidence type="ECO:0000313" key="1">
    <source>
        <dbReference type="EMBL" id="TEB07961.1"/>
    </source>
</evidence>
<dbReference type="Proteomes" id="UP000298324">
    <property type="component" value="Unassembled WGS sequence"/>
</dbReference>
<evidence type="ECO:0000313" key="2">
    <source>
        <dbReference type="Proteomes" id="UP000298324"/>
    </source>
</evidence>
<accession>A0A4Y7RGQ0</accession>
<name>A0A4Y7RGQ0_9FIRM</name>
<dbReference type="RefSeq" id="WP_190239729.1">
    <property type="nucleotide sequence ID" value="NZ_QFGA01000001.1"/>
</dbReference>
<protein>
    <submittedName>
        <fullName evidence="1">Uncharacterized protein</fullName>
    </submittedName>
</protein>
<gene>
    <name evidence="1" type="ORF">Psch_01516</name>
</gene>
<dbReference type="EMBL" id="QFGA01000001">
    <property type="protein sequence ID" value="TEB07961.1"/>
    <property type="molecule type" value="Genomic_DNA"/>
</dbReference>
<reference evidence="1 2" key="1">
    <citation type="journal article" date="2018" name="Environ. Microbiol.">
        <title>Novel energy conservation strategies and behaviour of Pelotomaculum schinkii driving syntrophic propionate catabolism.</title>
        <authorList>
            <person name="Hidalgo-Ahumada C.A.P."/>
            <person name="Nobu M.K."/>
            <person name="Narihiro T."/>
            <person name="Tamaki H."/>
            <person name="Liu W.T."/>
            <person name="Kamagata Y."/>
            <person name="Stams A.J.M."/>
            <person name="Imachi H."/>
            <person name="Sousa D.Z."/>
        </authorList>
    </citation>
    <scope>NUCLEOTIDE SEQUENCE [LARGE SCALE GENOMIC DNA]</scope>
    <source>
        <strain evidence="1 2">HH</strain>
    </source>
</reference>
<proteinExistence type="predicted"/>
<keyword evidence="2" id="KW-1185">Reference proteome</keyword>
<sequence>MVATRTDYTADAVAAARSVLLELTHLLGQYREDIVLVGGWVPELLLPQSQERHIGSMDIDMALNHRTLMDTHYRTIMELLLERGYRQGAQQPFIFYRTVSVNGRDVVVEVDFLAGEYQGTGKSHRTQKIQEIKARKARGCDLSFEMYQEVAIQGELPGGGNDTTTIRVASIVPFIIMKGMALHDRLKEKDEF</sequence>
<dbReference type="AlphaFoldDB" id="A0A4Y7RGQ0"/>
<organism evidence="1 2">
    <name type="scientific">Pelotomaculum schinkii</name>
    <dbReference type="NCBI Taxonomy" id="78350"/>
    <lineage>
        <taxon>Bacteria</taxon>
        <taxon>Bacillati</taxon>
        <taxon>Bacillota</taxon>
        <taxon>Clostridia</taxon>
        <taxon>Eubacteriales</taxon>
        <taxon>Desulfotomaculaceae</taxon>
        <taxon>Pelotomaculum</taxon>
    </lineage>
</organism>